<evidence type="ECO:0000313" key="2">
    <source>
        <dbReference type="EMBL" id="THU98096.1"/>
    </source>
</evidence>
<proteinExistence type="predicted"/>
<dbReference type="AlphaFoldDB" id="A0A4S8M718"/>
<sequence>MPQPNIPHGFEDPLLGIARASGKLSVHSVHFVLANLAFGASEHLLLYISTGKACCRLSTNLLHFNFPLSIVVEIDADTGRDQLDTNTSTTQEAASLHAAGVANKVPDEPVPTLFKSNPLSPESESKRSLKMRLLPLTPP</sequence>
<evidence type="ECO:0000256" key="1">
    <source>
        <dbReference type="SAM" id="MobiDB-lite"/>
    </source>
</evidence>
<protein>
    <submittedName>
        <fullName evidence="2">Uncharacterized protein</fullName>
    </submittedName>
</protein>
<feature type="region of interest" description="Disordered" evidence="1">
    <location>
        <begin position="98"/>
        <end position="139"/>
    </location>
</feature>
<keyword evidence="3" id="KW-1185">Reference proteome</keyword>
<reference evidence="2 3" key="1">
    <citation type="journal article" date="2019" name="Nat. Ecol. Evol.">
        <title>Megaphylogeny resolves global patterns of mushroom evolution.</title>
        <authorList>
            <person name="Varga T."/>
            <person name="Krizsan K."/>
            <person name="Foldi C."/>
            <person name="Dima B."/>
            <person name="Sanchez-Garcia M."/>
            <person name="Sanchez-Ramirez S."/>
            <person name="Szollosi G.J."/>
            <person name="Szarkandi J.G."/>
            <person name="Papp V."/>
            <person name="Albert L."/>
            <person name="Andreopoulos W."/>
            <person name="Angelini C."/>
            <person name="Antonin V."/>
            <person name="Barry K.W."/>
            <person name="Bougher N.L."/>
            <person name="Buchanan P."/>
            <person name="Buyck B."/>
            <person name="Bense V."/>
            <person name="Catcheside P."/>
            <person name="Chovatia M."/>
            <person name="Cooper J."/>
            <person name="Damon W."/>
            <person name="Desjardin D."/>
            <person name="Finy P."/>
            <person name="Geml J."/>
            <person name="Haridas S."/>
            <person name="Hughes K."/>
            <person name="Justo A."/>
            <person name="Karasinski D."/>
            <person name="Kautmanova I."/>
            <person name="Kiss B."/>
            <person name="Kocsube S."/>
            <person name="Kotiranta H."/>
            <person name="LaButti K.M."/>
            <person name="Lechner B.E."/>
            <person name="Liimatainen K."/>
            <person name="Lipzen A."/>
            <person name="Lukacs Z."/>
            <person name="Mihaltcheva S."/>
            <person name="Morgado L.N."/>
            <person name="Niskanen T."/>
            <person name="Noordeloos M.E."/>
            <person name="Ohm R.A."/>
            <person name="Ortiz-Santana B."/>
            <person name="Ovrebo C."/>
            <person name="Racz N."/>
            <person name="Riley R."/>
            <person name="Savchenko A."/>
            <person name="Shiryaev A."/>
            <person name="Soop K."/>
            <person name="Spirin V."/>
            <person name="Szebenyi C."/>
            <person name="Tomsovsky M."/>
            <person name="Tulloss R.E."/>
            <person name="Uehling J."/>
            <person name="Grigoriev I.V."/>
            <person name="Vagvolgyi C."/>
            <person name="Papp T."/>
            <person name="Martin F.M."/>
            <person name="Miettinen O."/>
            <person name="Hibbett D.S."/>
            <person name="Nagy L.G."/>
        </authorList>
    </citation>
    <scope>NUCLEOTIDE SEQUENCE [LARGE SCALE GENOMIC DNA]</scope>
    <source>
        <strain evidence="2 3">CBS 962.96</strain>
    </source>
</reference>
<dbReference type="EMBL" id="ML179143">
    <property type="protein sequence ID" value="THU98096.1"/>
    <property type="molecule type" value="Genomic_DNA"/>
</dbReference>
<name>A0A4S8M718_DENBC</name>
<evidence type="ECO:0000313" key="3">
    <source>
        <dbReference type="Proteomes" id="UP000297245"/>
    </source>
</evidence>
<accession>A0A4S8M718</accession>
<dbReference type="Proteomes" id="UP000297245">
    <property type="component" value="Unassembled WGS sequence"/>
</dbReference>
<gene>
    <name evidence="2" type="ORF">K435DRAFT_857021</name>
</gene>
<organism evidence="2 3">
    <name type="scientific">Dendrothele bispora (strain CBS 962.96)</name>
    <dbReference type="NCBI Taxonomy" id="1314807"/>
    <lineage>
        <taxon>Eukaryota</taxon>
        <taxon>Fungi</taxon>
        <taxon>Dikarya</taxon>
        <taxon>Basidiomycota</taxon>
        <taxon>Agaricomycotina</taxon>
        <taxon>Agaricomycetes</taxon>
        <taxon>Agaricomycetidae</taxon>
        <taxon>Agaricales</taxon>
        <taxon>Agaricales incertae sedis</taxon>
        <taxon>Dendrothele</taxon>
    </lineage>
</organism>